<feature type="signal peptide" evidence="7">
    <location>
        <begin position="1"/>
        <end position="20"/>
    </location>
</feature>
<evidence type="ECO:0000256" key="5">
    <source>
        <dbReference type="ARBA" id="ARBA00023251"/>
    </source>
</evidence>
<sequence length="306" mass="33074">MKYLFLSAFAAAAMATSACQQTPKAPSASQPAEDSIYRQIASIAAEAGGEVGVAALNFTTGDSLRYLDTMRYPMHSVFKFPIAMAILHQVDEGKLQLHQPVYINKSWLVPDTWSPLRDSFPNGDVNKPLSYLLGLMVSQSDNIACDILIDLAGGEAAINDYVHGLGVQHINIAANEAKMASSWDVQFTNWAYPSAIIQLLDILNKGTALTKTSNDFLWKIMIATTTGPKRIKGLLPPDVVVAHKTGTSGKRDGITSATNDAGIIFMPGGEKLAITVFVTNSKADEATREGVIAKITKLIYDRNLKQ</sequence>
<protein>
    <recommendedName>
        <fullName evidence="3 6">Beta-lactamase</fullName>
        <ecNumber evidence="3 6">3.5.2.6</ecNumber>
    </recommendedName>
</protein>
<dbReference type="InterPro" id="IPR045155">
    <property type="entry name" value="Beta-lactam_cat"/>
</dbReference>
<proteinExistence type="inferred from homology"/>
<dbReference type="NCBIfam" id="NF033103">
    <property type="entry name" value="bla_class_A"/>
    <property type="match status" value="1"/>
</dbReference>
<keyword evidence="7" id="KW-0732">Signal</keyword>
<dbReference type="GO" id="GO:0046677">
    <property type="term" value="P:response to antibiotic"/>
    <property type="evidence" value="ECO:0007669"/>
    <property type="project" value="UniProtKB-UniRule"/>
</dbReference>
<dbReference type="PANTHER" id="PTHR35333">
    <property type="entry name" value="BETA-LACTAMASE"/>
    <property type="match status" value="1"/>
</dbReference>
<feature type="chain" id="PRO_5018163843" description="Beta-lactamase" evidence="7">
    <location>
        <begin position="21"/>
        <end position="306"/>
    </location>
</feature>
<evidence type="ECO:0000256" key="4">
    <source>
        <dbReference type="ARBA" id="ARBA00022801"/>
    </source>
</evidence>
<dbReference type="InterPro" id="IPR023650">
    <property type="entry name" value="Beta-lactam_class-A_AS"/>
</dbReference>
<keyword evidence="5 6" id="KW-0046">Antibiotic resistance</keyword>
<dbReference type="NCBIfam" id="NF012099">
    <property type="entry name" value="SubclassA2"/>
    <property type="match status" value="1"/>
</dbReference>
<keyword evidence="10" id="KW-1185">Reference proteome</keyword>
<dbReference type="Pfam" id="PF13354">
    <property type="entry name" value="Beta-lactamase2"/>
    <property type="match status" value="1"/>
</dbReference>
<evidence type="ECO:0000256" key="6">
    <source>
        <dbReference type="RuleBase" id="RU361140"/>
    </source>
</evidence>
<dbReference type="OrthoDB" id="9772863at2"/>
<evidence type="ECO:0000256" key="1">
    <source>
        <dbReference type="ARBA" id="ARBA00001526"/>
    </source>
</evidence>
<dbReference type="PANTHER" id="PTHR35333:SF3">
    <property type="entry name" value="BETA-LACTAMASE-TYPE TRANSPEPTIDASE FOLD CONTAINING PROTEIN"/>
    <property type="match status" value="1"/>
</dbReference>
<reference evidence="9 10" key="1">
    <citation type="submission" date="2018-11" db="EMBL/GenBank/DDBJ databases">
        <title>Chitinophaga lutea sp.nov., isolate from arsenic contaminated soil.</title>
        <authorList>
            <person name="Zong Y."/>
        </authorList>
    </citation>
    <scope>NUCLEOTIDE SEQUENCE [LARGE SCALE GENOMIC DNA]</scope>
    <source>
        <strain evidence="9 10">ZY74</strain>
    </source>
</reference>
<dbReference type="Gene3D" id="3.40.710.10">
    <property type="entry name" value="DD-peptidase/beta-lactamase superfamily"/>
    <property type="match status" value="1"/>
</dbReference>
<accession>A0A3N4PYY1</accession>
<dbReference type="PROSITE" id="PS00146">
    <property type="entry name" value="BETA_LACTAMASE_A"/>
    <property type="match status" value="1"/>
</dbReference>
<feature type="domain" description="Beta-lactamase class A catalytic" evidence="8">
    <location>
        <begin position="52"/>
        <end position="278"/>
    </location>
</feature>
<gene>
    <name evidence="9" type="primary">bla</name>
    <name evidence="9" type="ORF">EGT74_11030</name>
</gene>
<dbReference type="EC" id="3.5.2.6" evidence="3 6"/>
<dbReference type="InterPro" id="IPR000871">
    <property type="entry name" value="Beta-lactam_class-A"/>
</dbReference>
<dbReference type="AlphaFoldDB" id="A0A3N4PYY1"/>
<name>A0A3N4PYY1_9BACT</name>
<organism evidence="9 10">
    <name type="scientific">Chitinophaga lutea</name>
    <dbReference type="NCBI Taxonomy" id="2488634"/>
    <lineage>
        <taxon>Bacteria</taxon>
        <taxon>Pseudomonadati</taxon>
        <taxon>Bacteroidota</taxon>
        <taxon>Chitinophagia</taxon>
        <taxon>Chitinophagales</taxon>
        <taxon>Chitinophagaceae</taxon>
        <taxon>Chitinophaga</taxon>
    </lineage>
</organism>
<evidence type="ECO:0000256" key="7">
    <source>
        <dbReference type="SAM" id="SignalP"/>
    </source>
</evidence>
<comment type="similarity">
    <text evidence="2 6">Belongs to the class-A beta-lactamase family.</text>
</comment>
<comment type="catalytic activity">
    <reaction evidence="1 6">
        <text>a beta-lactam + H2O = a substituted beta-amino acid</text>
        <dbReference type="Rhea" id="RHEA:20401"/>
        <dbReference type="ChEBI" id="CHEBI:15377"/>
        <dbReference type="ChEBI" id="CHEBI:35627"/>
        <dbReference type="ChEBI" id="CHEBI:140347"/>
        <dbReference type="EC" id="3.5.2.6"/>
    </reaction>
</comment>
<dbReference type="Proteomes" id="UP000278351">
    <property type="component" value="Unassembled WGS sequence"/>
</dbReference>
<dbReference type="GO" id="GO:0008800">
    <property type="term" value="F:beta-lactamase activity"/>
    <property type="evidence" value="ECO:0007669"/>
    <property type="project" value="UniProtKB-UniRule"/>
</dbReference>
<dbReference type="GO" id="GO:0030655">
    <property type="term" value="P:beta-lactam antibiotic catabolic process"/>
    <property type="evidence" value="ECO:0007669"/>
    <property type="project" value="InterPro"/>
</dbReference>
<evidence type="ECO:0000313" key="9">
    <source>
        <dbReference type="EMBL" id="RPE14013.1"/>
    </source>
</evidence>
<dbReference type="PROSITE" id="PS51257">
    <property type="entry name" value="PROKAR_LIPOPROTEIN"/>
    <property type="match status" value="1"/>
</dbReference>
<evidence type="ECO:0000313" key="10">
    <source>
        <dbReference type="Proteomes" id="UP000278351"/>
    </source>
</evidence>
<evidence type="ECO:0000259" key="8">
    <source>
        <dbReference type="Pfam" id="PF13354"/>
    </source>
</evidence>
<evidence type="ECO:0000256" key="3">
    <source>
        <dbReference type="ARBA" id="ARBA00012865"/>
    </source>
</evidence>
<dbReference type="RefSeq" id="WP_123846526.1">
    <property type="nucleotide sequence ID" value="NZ_RPDH01000001.1"/>
</dbReference>
<comment type="caution">
    <text evidence="9">The sequence shown here is derived from an EMBL/GenBank/DDBJ whole genome shotgun (WGS) entry which is preliminary data.</text>
</comment>
<dbReference type="PRINTS" id="PR00118">
    <property type="entry name" value="BLACTAMASEA"/>
</dbReference>
<dbReference type="SUPFAM" id="SSF56601">
    <property type="entry name" value="beta-lactamase/transpeptidase-like"/>
    <property type="match status" value="1"/>
</dbReference>
<keyword evidence="4 6" id="KW-0378">Hydrolase</keyword>
<dbReference type="EMBL" id="RPDH01000001">
    <property type="protein sequence ID" value="RPE14013.1"/>
    <property type="molecule type" value="Genomic_DNA"/>
</dbReference>
<dbReference type="InterPro" id="IPR012338">
    <property type="entry name" value="Beta-lactam/transpept-like"/>
</dbReference>
<evidence type="ECO:0000256" key="2">
    <source>
        <dbReference type="ARBA" id="ARBA00009009"/>
    </source>
</evidence>